<comment type="catalytic activity">
    <reaction evidence="6">
        <text>(R)-pantoate + NADP(+) = 2-dehydropantoate + NADPH + H(+)</text>
        <dbReference type="Rhea" id="RHEA:16233"/>
        <dbReference type="ChEBI" id="CHEBI:11561"/>
        <dbReference type="ChEBI" id="CHEBI:15378"/>
        <dbReference type="ChEBI" id="CHEBI:15980"/>
        <dbReference type="ChEBI" id="CHEBI:57783"/>
        <dbReference type="ChEBI" id="CHEBI:58349"/>
        <dbReference type="EC" id="1.1.1.169"/>
    </reaction>
</comment>
<comment type="caution">
    <text evidence="9">The sequence shown here is derived from an EMBL/GenBank/DDBJ whole genome shotgun (WGS) entry which is preliminary data.</text>
</comment>
<name>A0ABW1TZS1_9BURK</name>
<feature type="domain" description="Ketopantoate reductase N-terminal" evidence="7">
    <location>
        <begin position="6"/>
        <end position="180"/>
    </location>
</feature>
<dbReference type="InterPro" id="IPR013752">
    <property type="entry name" value="KPA_reductase"/>
</dbReference>
<keyword evidence="9" id="KW-0560">Oxidoreductase</keyword>
<dbReference type="EC" id="1.1.1.169" evidence="2"/>
<evidence type="ECO:0000259" key="7">
    <source>
        <dbReference type="Pfam" id="PF02558"/>
    </source>
</evidence>
<protein>
    <recommendedName>
        <fullName evidence="3">2-dehydropantoate 2-reductase</fullName>
        <ecNumber evidence="2">1.1.1.169</ecNumber>
    </recommendedName>
    <alternativeName>
        <fullName evidence="5">Ketopantoate reductase</fullName>
    </alternativeName>
</protein>
<dbReference type="Pfam" id="PF08546">
    <property type="entry name" value="ApbA_C"/>
    <property type="match status" value="1"/>
</dbReference>
<dbReference type="NCBIfam" id="NF005089">
    <property type="entry name" value="PRK06522.1-4"/>
    <property type="match status" value="1"/>
</dbReference>
<dbReference type="RefSeq" id="WP_371438442.1">
    <property type="nucleotide sequence ID" value="NZ_JBHSRS010000018.1"/>
</dbReference>
<dbReference type="InterPro" id="IPR008927">
    <property type="entry name" value="6-PGluconate_DH-like_C_sf"/>
</dbReference>
<evidence type="ECO:0000256" key="6">
    <source>
        <dbReference type="ARBA" id="ARBA00048793"/>
    </source>
</evidence>
<organism evidence="9 10">
    <name type="scientific">Polaromonas aquatica</name>
    <dbReference type="NCBI Taxonomy" id="332657"/>
    <lineage>
        <taxon>Bacteria</taxon>
        <taxon>Pseudomonadati</taxon>
        <taxon>Pseudomonadota</taxon>
        <taxon>Betaproteobacteria</taxon>
        <taxon>Burkholderiales</taxon>
        <taxon>Comamonadaceae</taxon>
        <taxon>Polaromonas</taxon>
    </lineage>
</organism>
<evidence type="ECO:0000256" key="4">
    <source>
        <dbReference type="ARBA" id="ARBA00022655"/>
    </source>
</evidence>
<evidence type="ECO:0000313" key="9">
    <source>
        <dbReference type="EMBL" id="MFC6281961.1"/>
    </source>
</evidence>
<dbReference type="InterPro" id="IPR013332">
    <property type="entry name" value="KPR_N"/>
</dbReference>
<dbReference type="Gene3D" id="3.40.50.720">
    <property type="entry name" value="NAD(P)-binding Rossmann-like Domain"/>
    <property type="match status" value="1"/>
</dbReference>
<keyword evidence="10" id="KW-1185">Reference proteome</keyword>
<dbReference type="PANTHER" id="PTHR21708">
    <property type="entry name" value="PROBABLE 2-DEHYDROPANTOATE 2-REDUCTASE"/>
    <property type="match status" value="1"/>
</dbReference>
<dbReference type="GO" id="GO:0008677">
    <property type="term" value="F:2-dehydropantoate 2-reductase activity"/>
    <property type="evidence" value="ECO:0007669"/>
    <property type="project" value="UniProtKB-EC"/>
</dbReference>
<dbReference type="SUPFAM" id="SSF51735">
    <property type="entry name" value="NAD(P)-binding Rossmann-fold domains"/>
    <property type="match status" value="1"/>
</dbReference>
<accession>A0ABW1TZS1</accession>
<proteinExistence type="predicted"/>
<comment type="pathway">
    <text evidence="1">Cofactor biosynthesis; (R)-pantothenate biosynthesis; (R)-pantoate from 3-methyl-2-oxobutanoate: step 2/2.</text>
</comment>
<gene>
    <name evidence="9" type="ORF">ACFQND_12015</name>
</gene>
<reference evidence="10" key="1">
    <citation type="journal article" date="2019" name="Int. J. Syst. Evol. Microbiol.">
        <title>The Global Catalogue of Microorganisms (GCM) 10K type strain sequencing project: providing services to taxonomists for standard genome sequencing and annotation.</title>
        <authorList>
            <consortium name="The Broad Institute Genomics Platform"/>
            <consortium name="The Broad Institute Genome Sequencing Center for Infectious Disease"/>
            <person name="Wu L."/>
            <person name="Ma J."/>
        </authorList>
    </citation>
    <scope>NUCLEOTIDE SEQUENCE [LARGE SCALE GENOMIC DNA]</scope>
    <source>
        <strain evidence="10">CCUG 39402</strain>
    </source>
</reference>
<dbReference type="InterPro" id="IPR036291">
    <property type="entry name" value="NAD(P)-bd_dom_sf"/>
</dbReference>
<evidence type="ECO:0000256" key="2">
    <source>
        <dbReference type="ARBA" id="ARBA00013014"/>
    </source>
</evidence>
<dbReference type="Gene3D" id="1.10.1040.10">
    <property type="entry name" value="N-(1-d-carboxylethyl)-l-norvaline Dehydrogenase, domain 2"/>
    <property type="match status" value="1"/>
</dbReference>
<evidence type="ECO:0000313" key="10">
    <source>
        <dbReference type="Proteomes" id="UP001596270"/>
    </source>
</evidence>
<dbReference type="SUPFAM" id="SSF48179">
    <property type="entry name" value="6-phosphogluconate dehydrogenase C-terminal domain-like"/>
    <property type="match status" value="1"/>
</dbReference>
<evidence type="ECO:0000256" key="5">
    <source>
        <dbReference type="ARBA" id="ARBA00032024"/>
    </source>
</evidence>
<sequence>MTIKKVCIYGAGAIGGWMGVKLARAGCDLSVVARGATLAALQEHGLRLQRGAPSTGSGQPEVMSVPVRASADPAALGVQDLVIVAVKAPAMADVAKAIAPLIGPETMVLTAMNGVPWWFFEGFGAQYAGTRLKAVDPDGAIARAIPAQHIIGCVVHASCSLNSPGFVNNHFGNKLIIGEPSGKKTARVLALTALLEKAGHEVVLSEQIQKDAWYKLWGNMTVNPVSALTGATTDLIMSDELVRGFISAVMLEAREIGARIGIPIDQQPEDRHAVTLKLGAFKTSMLQDVEAGKAVELDALVTVVKELGELTRVPTPFTDALLGLARLHARVRGLY</sequence>
<dbReference type="InterPro" id="IPR013328">
    <property type="entry name" value="6PGD_dom2"/>
</dbReference>
<dbReference type="PANTHER" id="PTHR21708:SF45">
    <property type="entry name" value="2-DEHYDROPANTOATE 2-REDUCTASE"/>
    <property type="match status" value="1"/>
</dbReference>
<evidence type="ECO:0000256" key="3">
    <source>
        <dbReference type="ARBA" id="ARBA00019465"/>
    </source>
</evidence>
<evidence type="ECO:0000259" key="8">
    <source>
        <dbReference type="Pfam" id="PF08546"/>
    </source>
</evidence>
<dbReference type="Pfam" id="PF02558">
    <property type="entry name" value="ApbA"/>
    <property type="match status" value="1"/>
</dbReference>
<feature type="domain" description="Ketopantoate reductase C-terminal" evidence="8">
    <location>
        <begin position="208"/>
        <end position="327"/>
    </location>
</feature>
<dbReference type="InterPro" id="IPR051402">
    <property type="entry name" value="KPR-Related"/>
</dbReference>
<evidence type="ECO:0000256" key="1">
    <source>
        <dbReference type="ARBA" id="ARBA00004994"/>
    </source>
</evidence>
<dbReference type="Proteomes" id="UP001596270">
    <property type="component" value="Unassembled WGS sequence"/>
</dbReference>
<dbReference type="EMBL" id="JBHSRS010000018">
    <property type="protein sequence ID" value="MFC6281961.1"/>
    <property type="molecule type" value="Genomic_DNA"/>
</dbReference>
<keyword evidence="4" id="KW-0566">Pantothenate biosynthesis</keyword>